<dbReference type="EMBL" id="LAZR01005003">
    <property type="protein sequence ID" value="KKN03717.1"/>
    <property type="molecule type" value="Genomic_DNA"/>
</dbReference>
<reference evidence="1" key="1">
    <citation type="journal article" date="2015" name="Nature">
        <title>Complex archaea that bridge the gap between prokaryotes and eukaryotes.</title>
        <authorList>
            <person name="Spang A."/>
            <person name="Saw J.H."/>
            <person name="Jorgensen S.L."/>
            <person name="Zaremba-Niedzwiedzka K."/>
            <person name="Martijn J."/>
            <person name="Lind A.E."/>
            <person name="van Eijk R."/>
            <person name="Schleper C."/>
            <person name="Guy L."/>
            <person name="Ettema T.J."/>
        </authorList>
    </citation>
    <scope>NUCLEOTIDE SEQUENCE</scope>
</reference>
<evidence type="ECO:0000313" key="1">
    <source>
        <dbReference type="EMBL" id="KKN03717.1"/>
    </source>
</evidence>
<protein>
    <submittedName>
        <fullName evidence="1">Uncharacterized protein</fullName>
    </submittedName>
</protein>
<dbReference type="AlphaFoldDB" id="A0A0F9MWD0"/>
<proteinExistence type="predicted"/>
<comment type="caution">
    <text evidence="1">The sequence shown here is derived from an EMBL/GenBank/DDBJ whole genome shotgun (WGS) entry which is preliminary data.</text>
</comment>
<name>A0A0F9MWD0_9ZZZZ</name>
<accession>A0A0F9MWD0</accession>
<organism evidence="1">
    <name type="scientific">marine sediment metagenome</name>
    <dbReference type="NCBI Taxonomy" id="412755"/>
    <lineage>
        <taxon>unclassified sequences</taxon>
        <taxon>metagenomes</taxon>
        <taxon>ecological metagenomes</taxon>
    </lineage>
</organism>
<gene>
    <name evidence="1" type="ORF">LCGC14_1104760</name>
</gene>
<sequence length="57" mass="7109">MSQKIAKKIRKATKYNYIVYVQAVEKWPYIARWRFAWHLIDPIKEIKKSNWNPFKRK</sequence>